<gene>
    <name evidence="1" type="ORF">CHL78_000800</name>
</gene>
<dbReference type="RefSeq" id="WP_094369300.1">
    <property type="nucleotide sequence ID" value="NZ_NOJY02000001.1"/>
</dbReference>
<protein>
    <submittedName>
        <fullName evidence="1">Uncharacterized protein</fullName>
    </submittedName>
</protein>
<name>A0A371JAE2_9FIRM</name>
<keyword evidence="2" id="KW-1185">Reference proteome</keyword>
<dbReference type="AlphaFoldDB" id="A0A371JAE2"/>
<evidence type="ECO:0000313" key="2">
    <source>
        <dbReference type="Proteomes" id="UP000215694"/>
    </source>
</evidence>
<dbReference type="Proteomes" id="UP000215694">
    <property type="component" value="Unassembled WGS sequence"/>
</dbReference>
<organism evidence="1 2">
    <name type="scientific">Romboutsia weinsteinii</name>
    <dbReference type="NCBI Taxonomy" id="2020949"/>
    <lineage>
        <taxon>Bacteria</taxon>
        <taxon>Bacillati</taxon>
        <taxon>Bacillota</taxon>
        <taxon>Clostridia</taxon>
        <taxon>Peptostreptococcales</taxon>
        <taxon>Peptostreptococcaceae</taxon>
        <taxon>Romboutsia</taxon>
    </lineage>
</organism>
<sequence>MSVITDFYQFKYSKSCYYIDLFINRNALVSIEDALDERLSNLHLTKDSECAYVRLLELFQDSRKLSNSTYVELKLNKCYLNYIKNLYYHFMDRKEYIPLKALNDYAQLYLMSDLENVYRFNILNEDIKIRVLSNV</sequence>
<dbReference type="OrthoDB" id="1751668at2"/>
<proteinExistence type="predicted"/>
<dbReference type="EMBL" id="NOJY02000001">
    <property type="protein sequence ID" value="RDY29741.1"/>
    <property type="molecule type" value="Genomic_DNA"/>
</dbReference>
<reference evidence="1 2" key="1">
    <citation type="journal article" date="2017" name="Genome Announc.">
        <title>Draft Genome Sequence of Romboutsia weinsteinii sp. nov. Strain CCRI-19649(T) Isolated from Surface Water.</title>
        <authorList>
            <person name="Maheux A.F."/>
            <person name="Boudreau D.K."/>
            <person name="Berube E."/>
            <person name="Boissinot M."/>
            <person name="Cantin P."/>
            <person name="Raymond F."/>
            <person name="Corbeil J."/>
            <person name="Omar R.F."/>
            <person name="Bergeron M.G."/>
        </authorList>
    </citation>
    <scope>NUCLEOTIDE SEQUENCE [LARGE SCALE GENOMIC DNA]</scope>
    <source>
        <strain evidence="1 2">CCRI-19649</strain>
    </source>
</reference>
<evidence type="ECO:0000313" key="1">
    <source>
        <dbReference type="EMBL" id="RDY29741.1"/>
    </source>
</evidence>
<accession>A0A371JAE2</accession>
<comment type="caution">
    <text evidence="1">The sequence shown here is derived from an EMBL/GenBank/DDBJ whole genome shotgun (WGS) entry which is preliminary data.</text>
</comment>